<proteinExistence type="predicted"/>
<keyword evidence="4" id="KW-1185">Reference proteome</keyword>
<dbReference type="OrthoDB" id="4158559at2759"/>
<reference evidence="3 4" key="1">
    <citation type="submission" date="2015-01" db="EMBL/GenBank/DDBJ databases">
        <title>The Genome Sequence of Fonsecaea multimorphosa CBS 102226.</title>
        <authorList>
            <consortium name="The Broad Institute Genomics Platform"/>
            <person name="Cuomo C."/>
            <person name="de Hoog S."/>
            <person name="Gorbushina A."/>
            <person name="Stielow B."/>
            <person name="Teixiera M."/>
            <person name="Abouelleil A."/>
            <person name="Chapman S.B."/>
            <person name="Priest M."/>
            <person name="Young S.K."/>
            <person name="Wortman J."/>
            <person name="Nusbaum C."/>
            <person name="Birren B."/>
        </authorList>
    </citation>
    <scope>NUCLEOTIDE SEQUENCE [LARGE SCALE GENOMIC DNA]</scope>
    <source>
        <strain evidence="3 4">CBS 102226</strain>
    </source>
</reference>
<evidence type="ECO:0000313" key="3">
    <source>
        <dbReference type="EMBL" id="KIY00255.1"/>
    </source>
</evidence>
<feature type="compositionally biased region" description="Basic and acidic residues" evidence="1">
    <location>
        <begin position="242"/>
        <end position="264"/>
    </location>
</feature>
<feature type="region of interest" description="Disordered" evidence="1">
    <location>
        <begin position="161"/>
        <end position="184"/>
    </location>
</feature>
<sequence>MAPTTSSNLFPRQGFGGDGNGPGDFGDHRDGPGGKGVSTWAILGIVIAIAVIGLIVAFIIFRRIHRRRRMRRTAHTPTITLHPPSSTTTTTHPNDPSKYSASGGYTATADQNHSLLGNAEAPAIVMWDHPGSASESHADSTQDGFGYDNSLNLVQRPASVASFSAPPPRYEEATGGNNAGGLRPQGVGEAASYYYNNYNNNNNNNNTPARERGRSLTREAPSEGGQGSGRPRALSVDQRSVNGDRRRSFSRFREEGMVDVDTKS</sequence>
<name>A0A0D2KAS9_9EURO</name>
<feature type="region of interest" description="Disordered" evidence="1">
    <location>
        <begin position="1"/>
        <end position="32"/>
    </location>
</feature>
<protein>
    <submittedName>
        <fullName evidence="3">Uncharacterized protein</fullName>
    </submittedName>
</protein>
<dbReference type="AlphaFoldDB" id="A0A0D2KAS9"/>
<organism evidence="3 4">
    <name type="scientific">Fonsecaea multimorphosa CBS 102226</name>
    <dbReference type="NCBI Taxonomy" id="1442371"/>
    <lineage>
        <taxon>Eukaryota</taxon>
        <taxon>Fungi</taxon>
        <taxon>Dikarya</taxon>
        <taxon>Ascomycota</taxon>
        <taxon>Pezizomycotina</taxon>
        <taxon>Eurotiomycetes</taxon>
        <taxon>Chaetothyriomycetidae</taxon>
        <taxon>Chaetothyriales</taxon>
        <taxon>Herpotrichiellaceae</taxon>
        <taxon>Fonsecaea</taxon>
    </lineage>
</organism>
<dbReference type="VEuPathDB" id="FungiDB:Z520_03940"/>
<feature type="compositionally biased region" description="Basic and acidic residues" evidence="1">
    <location>
        <begin position="209"/>
        <end position="221"/>
    </location>
</feature>
<keyword evidence="2" id="KW-0812">Transmembrane</keyword>
<dbReference type="EMBL" id="KN848067">
    <property type="protein sequence ID" value="KIY00255.1"/>
    <property type="molecule type" value="Genomic_DNA"/>
</dbReference>
<keyword evidence="2" id="KW-0472">Membrane</keyword>
<evidence type="ECO:0000256" key="2">
    <source>
        <dbReference type="SAM" id="Phobius"/>
    </source>
</evidence>
<feature type="compositionally biased region" description="Gly residues" evidence="1">
    <location>
        <begin position="14"/>
        <end position="24"/>
    </location>
</feature>
<feature type="transmembrane region" description="Helical" evidence="2">
    <location>
        <begin position="40"/>
        <end position="61"/>
    </location>
</feature>
<accession>A0A0D2KAS9</accession>
<keyword evidence="2" id="KW-1133">Transmembrane helix</keyword>
<feature type="compositionally biased region" description="Low complexity" evidence="1">
    <location>
        <begin position="75"/>
        <end position="97"/>
    </location>
</feature>
<gene>
    <name evidence="3" type="ORF">Z520_03940</name>
</gene>
<dbReference type="GeneID" id="27709686"/>
<evidence type="ECO:0000256" key="1">
    <source>
        <dbReference type="SAM" id="MobiDB-lite"/>
    </source>
</evidence>
<feature type="region of interest" description="Disordered" evidence="1">
    <location>
        <begin position="72"/>
        <end position="98"/>
    </location>
</feature>
<feature type="region of interest" description="Disordered" evidence="1">
    <location>
        <begin position="198"/>
        <end position="264"/>
    </location>
</feature>
<dbReference type="RefSeq" id="XP_016634377.1">
    <property type="nucleotide sequence ID" value="XM_016774450.1"/>
</dbReference>
<feature type="compositionally biased region" description="Polar residues" evidence="1">
    <location>
        <begin position="1"/>
        <end position="10"/>
    </location>
</feature>
<dbReference type="Proteomes" id="UP000053411">
    <property type="component" value="Unassembled WGS sequence"/>
</dbReference>
<evidence type="ECO:0000313" key="4">
    <source>
        <dbReference type="Proteomes" id="UP000053411"/>
    </source>
</evidence>